<protein>
    <recommendedName>
        <fullName evidence="4">BZIP domain-containing protein</fullName>
    </recommendedName>
</protein>
<evidence type="ECO:0000313" key="3">
    <source>
        <dbReference type="Proteomes" id="UP000799441"/>
    </source>
</evidence>
<dbReference type="CDD" id="cd14688">
    <property type="entry name" value="bZIP_YAP"/>
    <property type="match status" value="1"/>
</dbReference>
<name>A0A9P4Q0R7_9PEZI</name>
<feature type="region of interest" description="Disordered" evidence="1">
    <location>
        <begin position="1"/>
        <end position="24"/>
    </location>
</feature>
<gene>
    <name evidence="2" type="ORF">K431DRAFT_316874</name>
</gene>
<evidence type="ECO:0000313" key="2">
    <source>
        <dbReference type="EMBL" id="KAF2715972.1"/>
    </source>
</evidence>
<accession>A0A9P4Q0R7</accession>
<evidence type="ECO:0000256" key="1">
    <source>
        <dbReference type="SAM" id="MobiDB-lite"/>
    </source>
</evidence>
<organism evidence="2 3">
    <name type="scientific">Polychaeton citri CBS 116435</name>
    <dbReference type="NCBI Taxonomy" id="1314669"/>
    <lineage>
        <taxon>Eukaryota</taxon>
        <taxon>Fungi</taxon>
        <taxon>Dikarya</taxon>
        <taxon>Ascomycota</taxon>
        <taxon>Pezizomycotina</taxon>
        <taxon>Dothideomycetes</taxon>
        <taxon>Dothideomycetidae</taxon>
        <taxon>Capnodiales</taxon>
        <taxon>Capnodiaceae</taxon>
        <taxon>Polychaeton</taxon>
    </lineage>
</organism>
<comment type="caution">
    <text evidence="2">The sequence shown here is derived from an EMBL/GenBank/DDBJ whole genome shotgun (WGS) entry which is preliminary data.</text>
</comment>
<reference evidence="2" key="1">
    <citation type="journal article" date="2020" name="Stud. Mycol.">
        <title>101 Dothideomycetes genomes: a test case for predicting lifestyles and emergence of pathogens.</title>
        <authorList>
            <person name="Haridas S."/>
            <person name="Albert R."/>
            <person name="Binder M."/>
            <person name="Bloem J."/>
            <person name="Labutti K."/>
            <person name="Salamov A."/>
            <person name="Andreopoulos B."/>
            <person name="Baker S."/>
            <person name="Barry K."/>
            <person name="Bills G."/>
            <person name="Bluhm B."/>
            <person name="Cannon C."/>
            <person name="Castanera R."/>
            <person name="Culley D."/>
            <person name="Daum C."/>
            <person name="Ezra D."/>
            <person name="Gonzalez J."/>
            <person name="Henrissat B."/>
            <person name="Kuo A."/>
            <person name="Liang C."/>
            <person name="Lipzen A."/>
            <person name="Lutzoni F."/>
            <person name="Magnuson J."/>
            <person name="Mondo S."/>
            <person name="Nolan M."/>
            <person name="Ohm R."/>
            <person name="Pangilinan J."/>
            <person name="Park H.-J."/>
            <person name="Ramirez L."/>
            <person name="Alfaro M."/>
            <person name="Sun H."/>
            <person name="Tritt A."/>
            <person name="Yoshinaga Y."/>
            <person name="Zwiers L.-H."/>
            <person name="Turgeon B."/>
            <person name="Goodwin S."/>
            <person name="Spatafora J."/>
            <person name="Crous P."/>
            <person name="Grigoriev I."/>
        </authorList>
    </citation>
    <scope>NUCLEOTIDE SEQUENCE</scope>
    <source>
        <strain evidence="2">CBS 116435</strain>
    </source>
</reference>
<dbReference type="Proteomes" id="UP000799441">
    <property type="component" value="Unassembled WGS sequence"/>
</dbReference>
<feature type="compositionally biased region" description="Basic residues" evidence="1">
    <location>
        <begin position="181"/>
        <end position="192"/>
    </location>
</feature>
<dbReference type="Gene3D" id="1.20.5.170">
    <property type="match status" value="1"/>
</dbReference>
<feature type="compositionally biased region" description="Basic and acidic residues" evidence="1">
    <location>
        <begin position="170"/>
        <end position="180"/>
    </location>
</feature>
<keyword evidence="3" id="KW-1185">Reference proteome</keyword>
<dbReference type="EMBL" id="MU003912">
    <property type="protein sequence ID" value="KAF2715972.1"/>
    <property type="molecule type" value="Genomic_DNA"/>
</dbReference>
<proteinExistence type="predicted"/>
<feature type="region of interest" description="Disordered" evidence="1">
    <location>
        <begin position="161"/>
        <end position="194"/>
    </location>
</feature>
<sequence length="261" mass="28832">MDIRNQQTKRKIQNRDAQRRFRSRRGKVNEVALIHLGSMDESSDQISEQLLTCPSSSLGPLPDNAQLQVQDFDDSTDISTLLTDQSYDESLLNICAASYSSAWLESPAVPLSTRDKDPCVVRKNDFLVPGCQAAQAGPLQKSPMFSDSACCVKTPTENTGPHRAANSTFETKRSSKEVQSRAKRHHAPKMKGKLSVENENESSGCCVAHKAATMVTNLQELYTFGLRFGLLSTGDDDIEDSLDFLKERFGEMSQCSNSNDS</sequence>
<dbReference type="AlphaFoldDB" id="A0A9P4Q0R7"/>
<evidence type="ECO:0008006" key="4">
    <source>
        <dbReference type="Google" id="ProtNLM"/>
    </source>
</evidence>
<dbReference type="OrthoDB" id="5242530at2759"/>